<proteinExistence type="predicted"/>
<dbReference type="HOGENOM" id="CLU_595833_0_0_1"/>
<gene>
    <name evidence="3" type="primary">Piso0_003555</name>
    <name evidence="2" type="ORF">GNLVRS01_PISO0G14900g</name>
    <name evidence="3" type="ORF">GNLVRS01_PISO0H14901g</name>
</gene>
<organism evidence="3 4">
    <name type="scientific">Pichia sorbitophila (strain ATCC MYA-4447 / BCRC 22081 / CBS 7064 / NBRC 10061 / NRRL Y-12695)</name>
    <name type="common">Hybrid yeast</name>
    <dbReference type="NCBI Taxonomy" id="559304"/>
    <lineage>
        <taxon>Eukaryota</taxon>
        <taxon>Fungi</taxon>
        <taxon>Dikarya</taxon>
        <taxon>Ascomycota</taxon>
        <taxon>Saccharomycotina</taxon>
        <taxon>Pichiomycetes</taxon>
        <taxon>Debaryomycetaceae</taxon>
        <taxon>Millerozyma</taxon>
    </lineage>
</organism>
<dbReference type="OrthoDB" id="4083304at2759"/>
<dbReference type="EMBL" id="FO082053">
    <property type="protein sequence ID" value="CCE80439.1"/>
    <property type="molecule type" value="Genomic_DNA"/>
</dbReference>
<protein>
    <submittedName>
        <fullName evidence="3">Piso0_003555 protein</fullName>
    </submittedName>
</protein>
<keyword evidence="4" id="KW-1185">Reference proteome</keyword>
<dbReference type="AlphaFoldDB" id="G8YG87"/>
<dbReference type="Proteomes" id="UP000005222">
    <property type="component" value="Chromosome H"/>
</dbReference>
<feature type="compositionally biased region" description="Polar residues" evidence="1">
    <location>
        <begin position="148"/>
        <end position="181"/>
    </location>
</feature>
<evidence type="ECO:0000256" key="1">
    <source>
        <dbReference type="SAM" id="MobiDB-lite"/>
    </source>
</evidence>
<accession>G8YG87</accession>
<feature type="compositionally biased region" description="Polar residues" evidence="1">
    <location>
        <begin position="75"/>
        <end position="85"/>
    </location>
</feature>
<reference evidence="4" key="2">
    <citation type="journal article" date="2012" name="G3 (Bethesda)">
        <title>Pichia sorbitophila, an interspecies yeast hybrid reveals early steps of genome resolution following polyploidization.</title>
        <authorList>
            <person name="Leh Louis V."/>
            <person name="Despons L."/>
            <person name="Friedrich A."/>
            <person name="Martin T."/>
            <person name="Durrens P."/>
            <person name="Casaregola S."/>
            <person name="Neuveglise C."/>
            <person name="Fairhead C."/>
            <person name="Marck C."/>
            <person name="Cruz J.A."/>
            <person name="Straub M.L."/>
            <person name="Kugler V."/>
            <person name="Sacerdot C."/>
            <person name="Uzunov Z."/>
            <person name="Thierry A."/>
            <person name="Weiss S."/>
            <person name="Bleykasten C."/>
            <person name="De Montigny J."/>
            <person name="Jacques N."/>
            <person name="Jung P."/>
            <person name="Lemaire M."/>
            <person name="Mallet S."/>
            <person name="Morel G."/>
            <person name="Richard G.F."/>
            <person name="Sarkar A."/>
            <person name="Savel G."/>
            <person name="Schacherer J."/>
            <person name="Seret M.L."/>
            <person name="Talla E."/>
            <person name="Samson G."/>
            <person name="Jubin C."/>
            <person name="Poulain J."/>
            <person name="Vacherie B."/>
            <person name="Barbe V."/>
            <person name="Pelletier E."/>
            <person name="Sherman D.J."/>
            <person name="Westhof E."/>
            <person name="Weissenbach J."/>
            <person name="Baret P.V."/>
            <person name="Wincker P."/>
            <person name="Gaillardin C."/>
            <person name="Dujon B."/>
            <person name="Souciet J.L."/>
        </authorList>
    </citation>
    <scope>NUCLEOTIDE SEQUENCE [LARGE SCALE GENOMIC DNA]</scope>
    <source>
        <strain evidence="4">ATCC MYA-4447 / BCRC 22081 / CBS 7064 / NBRC 10061 / NRRL Y-12695</strain>
    </source>
</reference>
<evidence type="ECO:0000313" key="3">
    <source>
        <dbReference type="EMBL" id="CCE81204.1"/>
    </source>
</evidence>
<feature type="region of interest" description="Disordered" evidence="1">
    <location>
        <begin position="130"/>
        <end position="181"/>
    </location>
</feature>
<dbReference type="eggNOG" id="ENOG502S084">
    <property type="taxonomic scope" value="Eukaryota"/>
</dbReference>
<evidence type="ECO:0000313" key="4">
    <source>
        <dbReference type="Proteomes" id="UP000005222"/>
    </source>
</evidence>
<evidence type="ECO:0000313" key="2">
    <source>
        <dbReference type="EMBL" id="CCE80439.1"/>
    </source>
</evidence>
<dbReference type="Proteomes" id="UP000005222">
    <property type="component" value="Chromosome G"/>
</dbReference>
<dbReference type="InParanoid" id="G8YG87"/>
<sequence length="433" mass="50134">MESPNTYLLKGYRALGQQIEDIVGQNTELKFTVDRQRDEINALKINFRAEVKELRDHNAELESIISELKEIISSQNKDSATQTQIESDRPDVNTRVTDPNSHTTKNGSPNRPLSHDIRVKESPCASQALLESPLSLDHRSKKQKIKQDSLTDSQYNLLPTQYSSQESVESPTRSTKSNVNSLNFSDLDQYDEVEDSQQESPIKFGAARSPMHSRRRPLNDVTNSIIKDPTKQMDKLKDISKPVLKPLPQDSGIPRIPEGLTKLQRRAFLKEYYSKMFHKSPSFKINLKANPITEMQWTLSDFKLNPFYVKPKFDYKETKKEREKHKMFHKLAGPFVKTDALQWNKHTDSDPEFDDVSESQVFDIIPSPPGLMVSDFPDSQETKRRSDIVNRRQDDRIKRRLSSCFMRSKNKNGEFIFQADIFNKYVEKNRFIC</sequence>
<dbReference type="STRING" id="559304.G8YG87"/>
<feature type="compositionally biased region" description="Polar residues" evidence="1">
    <location>
        <begin position="94"/>
        <end position="111"/>
    </location>
</feature>
<dbReference type="EMBL" id="FO082052">
    <property type="protein sequence ID" value="CCE81204.1"/>
    <property type="molecule type" value="Genomic_DNA"/>
</dbReference>
<reference evidence="3" key="1">
    <citation type="submission" date="2011-10" db="EMBL/GenBank/DDBJ databases">
        <authorList>
            <person name="Genoscope - CEA"/>
        </authorList>
    </citation>
    <scope>NUCLEOTIDE SEQUENCE</scope>
</reference>
<name>G8YG87_PICSO</name>
<feature type="region of interest" description="Disordered" evidence="1">
    <location>
        <begin position="75"/>
        <end position="116"/>
    </location>
</feature>